<dbReference type="AlphaFoldDB" id="A0A1X7HUK3"/>
<dbReference type="Proteomes" id="UP000192940">
    <property type="component" value="Chromosome I"/>
</dbReference>
<gene>
    <name evidence="2" type="ORF">SAMN05661091_5965</name>
</gene>
<feature type="transmembrane region" description="Helical" evidence="1">
    <location>
        <begin position="46"/>
        <end position="64"/>
    </location>
</feature>
<dbReference type="EMBL" id="LT840184">
    <property type="protein sequence ID" value="SMF92688.1"/>
    <property type="molecule type" value="Genomic_DNA"/>
</dbReference>
<feature type="transmembrane region" description="Helical" evidence="1">
    <location>
        <begin position="101"/>
        <end position="118"/>
    </location>
</feature>
<feature type="transmembrane region" description="Helical" evidence="1">
    <location>
        <begin position="138"/>
        <end position="157"/>
    </location>
</feature>
<dbReference type="NCBIfam" id="TIGR02893">
    <property type="entry name" value="spore_yabQ"/>
    <property type="match status" value="1"/>
</dbReference>
<name>A0A1X7HUK3_9BACL</name>
<evidence type="ECO:0000256" key="1">
    <source>
        <dbReference type="SAM" id="Phobius"/>
    </source>
</evidence>
<evidence type="ECO:0000313" key="2">
    <source>
        <dbReference type="EMBL" id="SMF92688.1"/>
    </source>
</evidence>
<accession>A0A1X7HUK3</accession>
<protein>
    <submittedName>
        <fullName evidence="2">Spore cortex biosynthesis protein YabQ</fullName>
    </submittedName>
</protein>
<feature type="transmembrane region" description="Helical" evidence="1">
    <location>
        <begin position="6"/>
        <end position="25"/>
    </location>
</feature>
<feature type="transmembrane region" description="Helical" evidence="1">
    <location>
        <begin position="70"/>
        <end position="89"/>
    </location>
</feature>
<dbReference type="STRING" id="1313296.SAMN05661091_5965"/>
<keyword evidence="1" id="KW-0812">Transmembrane</keyword>
<reference evidence="3" key="1">
    <citation type="submission" date="2017-04" db="EMBL/GenBank/DDBJ databases">
        <authorList>
            <person name="Varghese N."/>
            <person name="Submissions S."/>
        </authorList>
    </citation>
    <scope>NUCLEOTIDE SEQUENCE [LARGE SCALE GENOMIC DNA]</scope>
    <source>
        <strain evidence="3">N3/975</strain>
    </source>
</reference>
<dbReference type="InterPro" id="IPR019074">
    <property type="entry name" value="YabQ"/>
</dbReference>
<dbReference type="RefSeq" id="WP_208916732.1">
    <property type="nucleotide sequence ID" value="NZ_LT840184.1"/>
</dbReference>
<dbReference type="Pfam" id="PF09578">
    <property type="entry name" value="Spore_YabQ"/>
    <property type="match status" value="1"/>
</dbReference>
<proteinExistence type="predicted"/>
<keyword evidence="3" id="KW-1185">Reference proteome</keyword>
<organism evidence="2 3">
    <name type="scientific">Paenibacillus uliginis N3/975</name>
    <dbReference type="NCBI Taxonomy" id="1313296"/>
    <lineage>
        <taxon>Bacteria</taxon>
        <taxon>Bacillati</taxon>
        <taxon>Bacillota</taxon>
        <taxon>Bacilli</taxon>
        <taxon>Bacillales</taxon>
        <taxon>Paenibacillaceae</taxon>
        <taxon>Paenibacillus</taxon>
    </lineage>
</organism>
<evidence type="ECO:0000313" key="3">
    <source>
        <dbReference type="Proteomes" id="UP000192940"/>
    </source>
</evidence>
<keyword evidence="1" id="KW-1133">Transmembrane helix</keyword>
<sequence>MNPQIQWITLLWMLFSGAAMGLVYDSYRVLAGQLRFPRWLQHALDLVYWIAAALFVFRMLYVTNYGQLRFYVFVGLFLGVWIYFLLWSVITRRFVVMLIQVAKRLLSVLMTMFRILVWNPIKGILNLLKGLFKLLWRLVMFLLRMVLRCLLPFWSLLKWMLRPITSRIVMPVWCKHVADKVIKAWKRWF</sequence>
<keyword evidence="1" id="KW-0472">Membrane</keyword>